<dbReference type="OrthoDB" id="2196090at2759"/>
<accession>L2GNC1</accession>
<proteinExistence type="predicted"/>
<sequence length="323" mass="37873">MESQEKFRSYADVNREIQALIASKENTPQREPISKHTDDENILTLLESLNKTYSEINAALQTENSQALKDVILKSDIKMSMVCETLLETLKKTTEEKNSLIKENQGLERNKRELESTNTSNKIYIDKLKSELDFKRVNVEELNRIIMDQKNRMTEFKEESIKARNEVQFFKAKIDEIENLRARANERMGIYEKELEALNTVIKDKDDRIQTLTLEKKNEEEKNSSVKTRMAELESFVDALNKKLEIKDRNMALCNSELSKVLCENKKLKVEHEKYKESSVYYEGLYNSLNLQNAYLNSQLNKMLKMGEYSKDIEGYIMKFKKN</sequence>
<dbReference type="AlphaFoldDB" id="L2GNC1"/>
<name>L2GNC1_VITCO</name>
<evidence type="ECO:0000313" key="3">
    <source>
        <dbReference type="Proteomes" id="UP000011082"/>
    </source>
</evidence>
<organism evidence="2 3">
    <name type="scientific">Vittaforma corneae (strain ATCC 50505)</name>
    <name type="common">Microsporidian parasite</name>
    <name type="synonym">Nosema corneum</name>
    <dbReference type="NCBI Taxonomy" id="993615"/>
    <lineage>
        <taxon>Eukaryota</taxon>
        <taxon>Fungi</taxon>
        <taxon>Fungi incertae sedis</taxon>
        <taxon>Microsporidia</taxon>
        <taxon>Nosematidae</taxon>
        <taxon>Vittaforma</taxon>
    </lineage>
</organism>
<dbReference type="EMBL" id="JH370133">
    <property type="protein sequence ID" value="ELA42336.1"/>
    <property type="molecule type" value="Genomic_DNA"/>
</dbReference>
<feature type="coiled-coil region" evidence="1">
    <location>
        <begin position="46"/>
        <end position="229"/>
    </location>
</feature>
<dbReference type="InParanoid" id="L2GNC1"/>
<evidence type="ECO:0000313" key="2">
    <source>
        <dbReference type="EMBL" id="ELA42336.1"/>
    </source>
</evidence>
<dbReference type="HOGENOM" id="CLU_861086_0_0_1"/>
<dbReference type="GeneID" id="19881452"/>
<gene>
    <name evidence="2" type="ORF">VICG_00736</name>
</gene>
<dbReference type="Proteomes" id="UP000011082">
    <property type="component" value="Unassembled WGS sequence"/>
</dbReference>
<keyword evidence="1" id="KW-0175">Coiled coil</keyword>
<reference evidence="3" key="1">
    <citation type="submission" date="2011-05" db="EMBL/GenBank/DDBJ databases">
        <title>The genome sequence of Vittaforma corneae strain ATCC 50505.</title>
        <authorList>
            <consortium name="The Broad Institute Genome Sequencing Platform"/>
            <person name="Cuomo C."/>
            <person name="Didier E."/>
            <person name="Bowers L."/>
            <person name="Young S.K."/>
            <person name="Zeng Q."/>
            <person name="Gargeya S."/>
            <person name="Fitzgerald M."/>
            <person name="Haas B."/>
            <person name="Abouelleil A."/>
            <person name="Alvarado L."/>
            <person name="Arachchi H.M."/>
            <person name="Berlin A."/>
            <person name="Chapman S.B."/>
            <person name="Gearin G."/>
            <person name="Goldberg J."/>
            <person name="Griggs A."/>
            <person name="Gujja S."/>
            <person name="Hansen M."/>
            <person name="Heiman D."/>
            <person name="Howarth C."/>
            <person name="Larimer J."/>
            <person name="Lui A."/>
            <person name="MacDonald P.J.P."/>
            <person name="McCowen C."/>
            <person name="Montmayeur A."/>
            <person name="Murphy C."/>
            <person name="Neiman D."/>
            <person name="Pearson M."/>
            <person name="Priest M."/>
            <person name="Roberts A."/>
            <person name="Saif S."/>
            <person name="Shea T."/>
            <person name="Sisk P."/>
            <person name="Stolte C."/>
            <person name="Sykes S."/>
            <person name="Wortman J."/>
            <person name="Nusbaum C."/>
            <person name="Birren B."/>
        </authorList>
    </citation>
    <scope>NUCLEOTIDE SEQUENCE [LARGE SCALE GENOMIC DNA]</scope>
    <source>
        <strain evidence="3">ATCC 50505</strain>
    </source>
</reference>
<dbReference type="STRING" id="993615.L2GNC1"/>
<protein>
    <submittedName>
        <fullName evidence="2">Uncharacterized protein</fullName>
    </submittedName>
</protein>
<keyword evidence="3" id="KW-1185">Reference proteome</keyword>
<dbReference type="OMA" id="ANERMGI"/>
<dbReference type="RefSeq" id="XP_007604187.1">
    <property type="nucleotide sequence ID" value="XM_007604125.1"/>
</dbReference>
<dbReference type="VEuPathDB" id="MicrosporidiaDB:VICG_00736"/>
<evidence type="ECO:0000256" key="1">
    <source>
        <dbReference type="SAM" id="Coils"/>
    </source>
</evidence>